<name>A0A672H3D0_SALFA</name>
<evidence type="ECO:0008006" key="3">
    <source>
        <dbReference type="Google" id="ProtNLM"/>
    </source>
</evidence>
<dbReference type="InterPro" id="IPR002347">
    <property type="entry name" value="SDR_fam"/>
</dbReference>
<organism evidence="1 2">
    <name type="scientific">Salarias fasciatus</name>
    <name type="common">Jewelled blenny</name>
    <name type="synonym">Blennius fasciatus</name>
    <dbReference type="NCBI Taxonomy" id="181472"/>
    <lineage>
        <taxon>Eukaryota</taxon>
        <taxon>Metazoa</taxon>
        <taxon>Chordata</taxon>
        <taxon>Craniata</taxon>
        <taxon>Vertebrata</taxon>
        <taxon>Euteleostomi</taxon>
        <taxon>Actinopterygii</taxon>
        <taxon>Neopterygii</taxon>
        <taxon>Teleostei</taxon>
        <taxon>Neoteleostei</taxon>
        <taxon>Acanthomorphata</taxon>
        <taxon>Ovalentaria</taxon>
        <taxon>Blenniimorphae</taxon>
        <taxon>Blenniiformes</taxon>
        <taxon>Blennioidei</taxon>
        <taxon>Blenniidae</taxon>
        <taxon>Salariinae</taxon>
        <taxon>Salarias</taxon>
    </lineage>
</organism>
<dbReference type="Ensembl" id="ENSSFAT00005022971.1">
    <property type="protein sequence ID" value="ENSSFAP00005022044.1"/>
    <property type="gene ID" value="ENSSFAG00005011480.1"/>
</dbReference>
<accession>A0A672H3D0</accession>
<evidence type="ECO:0000313" key="1">
    <source>
        <dbReference type="Ensembl" id="ENSSFAP00005022044.1"/>
    </source>
</evidence>
<dbReference type="InParanoid" id="A0A672H3D0"/>
<dbReference type="Gene3D" id="3.40.50.720">
    <property type="entry name" value="NAD(P)-binding Rossmann-like Domain"/>
    <property type="match status" value="1"/>
</dbReference>
<dbReference type="Pfam" id="PF00106">
    <property type="entry name" value="adh_short"/>
    <property type="match status" value="1"/>
</dbReference>
<protein>
    <recommendedName>
        <fullName evidence="3">Dehydrogenase/reductase (SDR family) member 1</fullName>
    </recommendedName>
</protein>
<dbReference type="InterPro" id="IPR036291">
    <property type="entry name" value="NAD(P)-bd_dom_sf"/>
</dbReference>
<reference evidence="1" key="3">
    <citation type="submission" date="2025-09" db="UniProtKB">
        <authorList>
            <consortium name="Ensembl"/>
        </authorList>
    </citation>
    <scope>IDENTIFICATION</scope>
</reference>
<reference evidence="1" key="2">
    <citation type="submission" date="2025-08" db="UniProtKB">
        <authorList>
            <consortium name="Ensembl"/>
        </authorList>
    </citation>
    <scope>IDENTIFICATION</scope>
</reference>
<sequence>MPRQDGKVVIVTGGSRGIGYEVARHMATLGAHVIIGTNKYKQVIKNIYIFGKAVFGSSYLLHSHCSYFYKEKS</sequence>
<evidence type="ECO:0000313" key="2">
    <source>
        <dbReference type="Proteomes" id="UP000472267"/>
    </source>
</evidence>
<dbReference type="OMA" id="YLLHSHC"/>
<dbReference type="AlphaFoldDB" id="A0A672H3D0"/>
<dbReference type="Proteomes" id="UP000472267">
    <property type="component" value="Chromosome 16"/>
</dbReference>
<keyword evidence="2" id="KW-1185">Reference proteome</keyword>
<dbReference type="SUPFAM" id="SSF51735">
    <property type="entry name" value="NAD(P)-binding Rossmann-fold domains"/>
    <property type="match status" value="1"/>
</dbReference>
<proteinExistence type="predicted"/>
<reference evidence="1" key="1">
    <citation type="submission" date="2019-06" db="EMBL/GenBank/DDBJ databases">
        <authorList>
            <consortium name="Wellcome Sanger Institute Data Sharing"/>
        </authorList>
    </citation>
    <scope>NUCLEOTIDE SEQUENCE [LARGE SCALE GENOMIC DNA]</scope>
</reference>